<name>A0A9D1K9S2_9FIRM</name>
<gene>
    <name evidence="2" type="ORF">IAD04_04055</name>
</gene>
<evidence type="ECO:0000313" key="3">
    <source>
        <dbReference type="Proteomes" id="UP000886893"/>
    </source>
</evidence>
<evidence type="ECO:0000313" key="2">
    <source>
        <dbReference type="EMBL" id="HIT17532.1"/>
    </source>
</evidence>
<keyword evidence="1" id="KW-0472">Membrane</keyword>
<dbReference type="Proteomes" id="UP000886893">
    <property type="component" value="Unassembled WGS sequence"/>
</dbReference>
<accession>A0A9D1K9S2</accession>
<keyword evidence="1" id="KW-0812">Transmembrane</keyword>
<reference evidence="2" key="2">
    <citation type="journal article" date="2021" name="PeerJ">
        <title>Extensive microbial diversity within the chicken gut microbiome revealed by metagenomics and culture.</title>
        <authorList>
            <person name="Gilroy R."/>
            <person name="Ravi A."/>
            <person name="Getino M."/>
            <person name="Pursley I."/>
            <person name="Horton D.L."/>
            <person name="Alikhan N.F."/>
            <person name="Baker D."/>
            <person name="Gharbi K."/>
            <person name="Hall N."/>
            <person name="Watson M."/>
            <person name="Adriaenssens E.M."/>
            <person name="Foster-Nyarko E."/>
            <person name="Jarju S."/>
            <person name="Secka A."/>
            <person name="Antonio M."/>
            <person name="Oren A."/>
            <person name="Chaudhuri R.R."/>
            <person name="La Ragione R."/>
            <person name="Hildebrand F."/>
            <person name="Pallen M.J."/>
        </authorList>
    </citation>
    <scope>NUCLEOTIDE SEQUENCE</scope>
    <source>
        <strain evidence="2">14508</strain>
    </source>
</reference>
<proteinExistence type="predicted"/>
<evidence type="ECO:0000256" key="1">
    <source>
        <dbReference type="SAM" id="Phobius"/>
    </source>
</evidence>
<feature type="transmembrane region" description="Helical" evidence="1">
    <location>
        <begin position="7"/>
        <end position="23"/>
    </location>
</feature>
<protein>
    <submittedName>
        <fullName evidence="2">Uncharacterized protein</fullName>
    </submittedName>
</protein>
<feature type="transmembrane region" description="Helical" evidence="1">
    <location>
        <begin position="35"/>
        <end position="56"/>
    </location>
</feature>
<organism evidence="2 3">
    <name type="scientific">Candidatus Caccosoma faecigallinarum</name>
    <dbReference type="NCBI Taxonomy" id="2840720"/>
    <lineage>
        <taxon>Bacteria</taxon>
        <taxon>Bacillati</taxon>
        <taxon>Bacillota</taxon>
        <taxon>Bacillota incertae sedis</taxon>
        <taxon>Candidatus Caccosoma</taxon>
    </lineage>
</organism>
<sequence length="62" mass="7216">MSKIIEFFKYILHCLLSFFSSAIGSTPDDFTLKEFVTAVATLIVIMIFFYLIKFILKKKQSK</sequence>
<dbReference type="EMBL" id="DVKI01000129">
    <property type="protein sequence ID" value="HIT17532.1"/>
    <property type="molecule type" value="Genomic_DNA"/>
</dbReference>
<keyword evidence="1" id="KW-1133">Transmembrane helix</keyword>
<dbReference type="AlphaFoldDB" id="A0A9D1K9S2"/>
<comment type="caution">
    <text evidence="2">The sequence shown here is derived from an EMBL/GenBank/DDBJ whole genome shotgun (WGS) entry which is preliminary data.</text>
</comment>
<reference evidence="2" key="1">
    <citation type="submission" date="2020-10" db="EMBL/GenBank/DDBJ databases">
        <authorList>
            <person name="Gilroy R."/>
        </authorList>
    </citation>
    <scope>NUCLEOTIDE SEQUENCE</scope>
    <source>
        <strain evidence="2">14508</strain>
    </source>
</reference>